<evidence type="ECO:0000256" key="2">
    <source>
        <dbReference type="ARBA" id="ARBA00004613"/>
    </source>
</evidence>
<dbReference type="Gene3D" id="2.70.50.70">
    <property type="match status" value="1"/>
</dbReference>
<reference evidence="19" key="2">
    <citation type="submission" date="2023-06" db="EMBL/GenBank/DDBJ databases">
        <authorList>
            <consortium name="Lawrence Berkeley National Laboratory"/>
            <person name="Haridas S."/>
            <person name="Hensen N."/>
            <person name="Bonometti L."/>
            <person name="Westerberg I."/>
            <person name="Brannstrom I.O."/>
            <person name="Guillou S."/>
            <person name="Cros-Aarteil S."/>
            <person name="Calhoun S."/>
            <person name="Kuo A."/>
            <person name="Mondo S."/>
            <person name="Pangilinan J."/>
            <person name="Riley R."/>
            <person name="Labutti K."/>
            <person name="Andreopoulos B."/>
            <person name="Lipzen A."/>
            <person name="Chen C."/>
            <person name="Yanf M."/>
            <person name="Daum C."/>
            <person name="Ng V."/>
            <person name="Clum A."/>
            <person name="Steindorff A."/>
            <person name="Ohm R."/>
            <person name="Martin F."/>
            <person name="Silar P."/>
            <person name="Natvig D."/>
            <person name="Lalanne C."/>
            <person name="Gautier V."/>
            <person name="Ament-Velasquez S.L."/>
            <person name="Kruys A."/>
            <person name="Hutchinson M.I."/>
            <person name="Powell A.J."/>
            <person name="Barry K."/>
            <person name="Miller A.N."/>
            <person name="Grigoriev I.V."/>
            <person name="Debuchy R."/>
            <person name="Gladieux P."/>
            <person name="Thoren M.H."/>
            <person name="Johannesson H."/>
        </authorList>
    </citation>
    <scope>NUCLEOTIDE SEQUENCE</scope>
    <source>
        <strain evidence="19">CBS 955.72</strain>
    </source>
</reference>
<protein>
    <recommendedName>
        <fullName evidence="15">lytic cellulose monooxygenase (C4-dehydrogenating)</fullName>
        <ecNumber evidence="15">1.14.99.56</ecNumber>
    </recommendedName>
</protein>
<keyword evidence="5 17" id="KW-0732">Signal</keyword>
<comment type="subcellular location">
    <subcellularLocation>
        <location evidence="2">Secreted</location>
    </subcellularLocation>
</comment>
<evidence type="ECO:0000256" key="3">
    <source>
        <dbReference type="ARBA" id="ARBA00022525"/>
    </source>
</evidence>
<keyword evidence="12" id="KW-0624">Polysaccharide degradation</keyword>
<comment type="caution">
    <text evidence="19">The sequence shown here is derived from an EMBL/GenBank/DDBJ whole genome shotgun (WGS) entry which is preliminary data.</text>
</comment>
<dbReference type="GO" id="GO:0030245">
    <property type="term" value="P:cellulose catabolic process"/>
    <property type="evidence" value="ECO:0007669"/>
    <property type="project" value="UniProtKB-KW"/>
</dbReference>
<keyword evidence="3" id="KW-0964">Secreted</keyword>
<evidence type="ECO:0000259" key="18">
    <source>
        <dbReference type="Pfam" id="PF03443"/>
    </source>
</evidence>
<dbReference type="GO" id="GO:0046872">
    <property type="term" value="F:metal ion binding"/>
    <property type="evidence" value="ECO:0007669"/>
    <property type="project" value="UniProtKB-KW"/>
</dbReference>
<evidence type="ECO:0000256" key="14">
    <source>
        <dbReference type="ARBA" id="ARBA00045077"/>
    </source>
</evidence>
<keyword evidence="7" id="KW-0560">Oxidoreductase</keyword>
<feature type="compositionally biased region" description="Pro residues" evidence="16">
    <location>
        <begin position="404"/>
        <end position="418"/>
    </location>
</feature>
<dbReference type="InterPro" id="IPR005103">
    <property type="entry name" value="AA9_LPMO"/>
</dbReference>
<dbReference type="Proteomes" id="UP001275084">
    <property type="component" value="Unassembled WGS sequence"/>
</dbReference>
<sequence length="490" mass="50388">MRSALSLLGLATTFATLSSAHTVFTNLFINDENQGDGTCIRMPKDGSTCTAPILGRSNPDLACGRDGGSAVAFTCGAPAGAKLTFEFRMYADLSQRGAIDPSHKGPMAVYVKPVSDMASTPAAGDGWFKIWDEGYDSATGKFATEKLIANNGLLSVNLPPGLPTGYYLVRSEIITLQNVTAGPTVDAQFYAGCAQLYVQGSSSGSLNIPAESKVSIPGHVSPGDAGLHFNIYDQPLKLPYAIPGPKVFFPGGGSSGGNVKAVASAPSGGVPSSCLLKNANWCGFEVSDYNSETGCWAAVEACYKQGDVCYKSAPPTGAKGCDKWDRQKCDGLRDSCSAGNFNGPPSKGVKLGDIIINDIPAGSLPAAVNQGVTPSVVDSGTTDGSSGNEVKEVQPEPAKQEPAAPAPSPESAPAPAPAPEYSAPAPEYSTPSPEQASKPAPAPVPVVVAAPAAPAAPCGGTTIVKRSGSQTVVRTIVVRHRRRRTTRQAA</sequence>
<evidence type="ECO:0000256" key="1">
    <source>
        <dbReference type="ARBA" id="ARBA00001973"/>
    </source>
</evidence>
<evidence type="ECO:0000256" key="5">
    <source>
        <dbReference type="ARBA" id="ARBA00022729"/>
    </source>
</evidence>
<keyword evidence="6" id="KW-0136">Cellulose degradation</keyword>
<evidence type="ECO:0000256" key="12">
    <source>
        <dbReference type="ARBA" id="ARBA00023326"/>
    </source>
</evidence>
<keyword evidence="9" id="KW-0503">Monooxygenase</keyword>
<evidence type="ECO:0000256" key="17">
    <source>
        <dbReference type="SAM" id="SignalP"/>
    </source>
</evidence>
<evidence type="ECO:0000256" key="8">
    <source>
        <dbReference type="ARBA" id="ARBA00023008"/>
    </source>
</evidence>
<feature type="signal peptide" evidence="17">
    <location>
        <begin position="1"/>
        <end position="20"/>
    </location>
</feature>
<evidence type="ECO:0000256" key="10">
    <source>
        <dbReference type="ARBA" id="ARBA00023157"/>
    </source>
</evidence>
<keyword evidence="20" id="KW-1185">Reference proteome</keyword>
<keyword evidence="11" id="KW-0119">Carbohydrate metabolism</keyword>
<dbReference type="PANTHER" id="PTHR33353:SF32">
    <property type="entry name" value="ENDO-BETA-1,4-GLUCANASE D"/>
    <property type="match status" value="1"/>
</dbReference>
<evidence type="ECO:0000256" key="7">
    <source>
        <dbReference type="ARBA" id="ARBA00023002"/>
    </source>
</evidence>
<feature type="chain" id="PRO_5042519142" description="lytic cellulose monooxygenase (C4-dehydrogenating)" evidence="17">
    <location>
        <begin position="21"/>
        <end position="490"/>
    </location>
</feature>
<name>A0AAJ0ME82_9PEZI</name>
<evidence type="ECO:0000313" key="20">
    <source>
        <dbReference type="Proteomes" id="UP001275084"/>
    </source>
</evidence>
<comment type="cofactor">
    <cofactor evidence="1">
        <name>Cu(2+)</name>
        <dbReference type="ChEBI" id="CHEBI:29036"/>
    </cofactor>
</comment>
<keyword evidence="8" id="KW-0186">Copper</keyword>
<gene>
    <name evidence="19" type="ORF">B0T25DRAFT_455642</name>
</gene>
<dbReference type="Pfam" id="PF03443">
    <property type="entry name" value="AA9"/>
    <property type="match status" value="1"/>
</dbReference>
<keyword evidence="10" id="KW-1015">Disulfide bond</keyword>
<dbReference type="PANTHER" id="PTHR33353">
    <property type="entry name" value="PUTATIVE (AFU_ORTHOLOGUE AFUA_1G12560)-RELATED"/>
    <property type="match status" value="1"/>
</dbReference>
<feature type="compositionally biased region" description="Polar residues" evidence="16">
    <location>
        <begin position="372"/>
        <end position="388"/>
    </location>
</feature>
<evidence type="ECO:0000256" key="6">
    <source>
        <dbReference type="ARBA" id="ARBA00023001"/>
    </source>
</evidence>
<keyword evidence="4" id="KW-0479">Metal-binding</keyword>
<evidence type="ECO:0000313" key="19">
    <source>
        <dbReference type="EMBL" id="KAK3353182.1"/>
    </source>
</evidence>
<comment type="similarity">
    <text evidence="13">Belongs to the polysaccharide monooxygenase AA9 family.</text>
</comment>
<organism evidence="19 20">
    <name type="scientific">Lasiosphaeria hispida</name>
    <dbReference type="NCBI Taxonomy" id="260671"/>
    <lineage>
        <taxon>Eukaryota</taxon>
        <taxon>Fungi</taxon>
        <taxon>Dikarya</taxon>
        <taxon>Ascomycota</taxon>
        <taxon>Pezizomycotina</taxon>
        <taxon>Sordariomycetes</taxon>
        <taxon>Sordariomycetidae</taxon>
        <taxon>Sordariales</taxon>
        <taxon>Lasiosphaeriaceae</taxon>
        <taxon>Lasiosphaeria</taxon>
    </lineage>
</organism>
<evidence type="ECO:0000256" key="16">
    <source>
        <dbReference type="SAM" id="MobiDB-lite"/>
    </source>
</evidence>
<dbReference type="InterPro" id="IPR049892">
    <property type="entry name" value="AA9"/>
</dbReference>
<evidence type="ECO:0000256" key="9">
    <source>
        <dbReference type="ARBA" id="ARBA00023033"/>
    </source>
</evidence>
<evidence type="ECO:0000256" key="4">
    <source>
        <dbReference type="ARBA" id="ARBA00022723"/>
    </source>
</evidence>
<proteinExistence type="inferred from homology"/>
<accession>A0AAJ0ME82</accession>
<feature type="domain" description="Auxiliary Activity family 9 catalytic" evidence="18">
    <location>
        <begin position="21"/>
        <end position="235"/>
    </location>
</feature>
<dbReference type="EC" id="1.14.99.56" evidence="15"/>
<dbReference type="EMBL" id="JAUIQD010000004">
    <property type="protein sequence ID" value="KAK3353182.1"/>
    <property type="molecule type" value="Genomic_DNA"/>
</dbReference>
<dbReference type="CDD" id="cd21175">
    <property type="entry name" value="LPMO_AA9"/>
    <property type="match status" value="1"/>
</dbReference>
<dbReference type="GO" id="GO:0004497">
    <property type="term" value="F:monooxygenase activity"/>
    <property type="evidence" value="ECO:0007669"/>
    <property type="project" value="UniProtKB-KW"/>
</dbReference>
<dbReference type="AlphaFoldDB" id="A0AAJ0ME82"/>
<dbReference type="GO" id="GO:0005576">
    <property type="term" value="C:extracellular region"/>
    <property type="evidence" value="ECO:0007669"/>
    <property type="project" value="UniProtKB-SubCell"/>
</dbReference>
<evidence type="ECO:0000256" key="13">
    <source>
        <dbReference type="ARBA" id="ARBA00044502"/>
    </source>
</evidence>
<evidence type="ECO:0000256" key="15">
    <source>
        <dbReference type="ARBA" id="ARBA00047174"/>
    </source>
</evidence>
<feature type="region of interest" description="Disordered" evidence="16">
    <location>
        <begin position="372"/>
        <end position="442"/>
    </location>
</feature>
<reference evidence="19" key="1">
    <citation type="journal article" date="2023" name="Mol. Phylogenet. Evol.">
        <title>Genome-scale phylogeny and comparative genomics of the fungal order Sordariales.</title>
        <authorList>
            <person name="Hensen N."/>
            <person name="Bonometti L."/>
            <person name="Westerberg I."/>
            <person name="Brannstrom I.O."/>
            <person name="Guillou S."/>
            <person name="Cros-Aarteil S."/>
            <person name="Calhoun S."/>
            <person name="Haridas S."/>
            <person name="Kuo A."/>
            <person name="Mondo S."/>
            <person name="Pangilinan J."/>
            <person name="Riley R."/>
            <person name="LaButti K."/>
            <person name="Andreopoulos B."/>
            <person name="Lipzen A."/>
            <person name="Chen C."/>
            <person name="Yan M."/>
            <person name="Daum C."/>
            <person name="Ng V."/>
            <person name="Clum A."/>
            <person name="Steindorff A."/>
            <person name="Ohm R.A."/>
            <person name="Martin F."/>
            <person name="Silar P."/>
            <person name="Natvig D.O."/>
            <person name="Lalanne C."/>
            <person name="Gautier V."/>
            <person name="Ament-Velasquez S.L."/>
            <person name="Kruys A."/>
            <person name="Hutchinson M.I."/>
            <person name="Powell A.J."/>
            <person name="Barry K."/>
            <person name="Miller A.N."/>
            <person name="Grigoriev I.V."/>
            <person name="Debuchy R."/>
            <person name="Gladieux P."/>
            <person name="Hiltunen Thoren M."/>
            <person name="Johannesson H."/>
        </authorList>
    </citation>
    <scope>NUCLEOTIDE SEQUENCE</scope>
    <source>
        <strain evidence="19">CBS 955.72</strain>
    </source>
</reference>
<evidence type="ECO:0000256" key="11">
    <source>
        <dbReference type="ARBA" id="ARBA00023277"/>
    </source>
</evidence>
<comment type="catalytic activity">
    <reaction evidence="14">
        <text>[(1-&gt;4)-beta-D-glucosyl]n+m + reduced acceptor + O2 = 4-dehydro-beta-D-glucosyl-[(1-&gt;4)-beta-D-glucosyl]n-1 + [(1-&gt;4)-beta-D-glucosyl]m + acceptor + H2O.</text>
        <dbReference type="EC" id="1.14.99.56"/>
    </reaction>
</comment>